<evidence type="ECO:0000259" key="10">
    <source>
        <dbReference type="Pfam" id="PF16282"/>
    </source>
</evidence>
<dbReference type="PANTHER" id="PTHR12855">
    <property type="entry name" value="DNA METHYLTRANSFERASE 1-ASSOCIATED PROTEIN 1 FAMILY MEMBER"/>
    <property type="match status" value="1"/>
</dbReference>
<reference evidence="11" key="1">
    <citation type="journal article" date="2021" name="Open Biol.">
        <title>Shared evolutionary footprints suggest mitochondrial oxidative damage underlies multiple complex I losses in fungi.</title>
        <authorList>
            <person name="Schikora-Tamarit M.A."/>
            <person name="Marcet-Houben M."/>
            <person name="Nosek J."/>
            <person name="Gabaldon T."/>
        </authorList>
    </citation>
    <scope>NUCLEOTIDE SEQUENCE</scope>
    <source>
        <strain evidence="11">CBS6075</strain>
    </source>
</reference>
<dbReference type="GO" id="GO:0035267">
    <property type="term" value="C:NuA4 histone acetyltransferase complex"/>
    <property type="evidence" value="ECO:0007669"/>
    <property type="project" value="InterPro"/>
</dbReference>
<dbReference type="Pfam" id="PF16282">
    <property type="entry name" value="SANT_DAMP1_like"/>
    <property type="match status" value="1"/>
</dbReference>
<comment type="subcellular location">
    <subcellularLocation>
        <location evidence="1">Nucleus</location>
    </subcellularLocation>
</comment>
<evidence type="ECO:0000256" key="9">
    <source>
        <dbReference type="SAM" id="MobiDB-lite"/>
    </source>
</evidence>
<evidence type="ECO:0000256" key="6">
    <source>
        <dbReference type="ARBA" id="ARBA00023163"/>
    </source>
</evidence>
<reference evidence="11" key="2">
    <citation type="submission" date="2021-01" db="EMBL/GenBank/DDBJ databases">
        <authorList>
            <person name="Schikora-Tamarit M.A."/>
        </authorList>
    </citation>
    <scope>NUCLEOTIDE SEQUENCE</scope>
    <source>
        <strain evidence="11">CBS6075</strain>
    </source>
</reference>
<sequence length="462" mass="53050">MASDILDVFNIKEETRVQPKKHARSENDFGTSGKKKKHALSRELYNLIGTNLPPVAVEKGFKFKDKINSGKASPWVWAPFKNGARSDELELHHWVKGPITETEEEKPYAFEKYNTSLDIPHFSEEEYTNTLKDLSEDWDYEETKYLFDLARDFDLRWAVIYDRYEFSNDKQRTLEDLKERLYKVSAKVLNSNPDGTRDVGLIKSLEAFDKNQEIERKQYLNRLIHRAPTEIAEEESLVIEARKFELAAKKMLMERAQLLQLLDSPQSSASIEQYNSSQGLTQLYNSLMTVDKSKKRKPEVPVPPQLGPNAIPHTQQIQQAQQNQLMRQRQGRKMSSVSQKMFGGKQEISQQQAQSEVWQLLQSKLTEEEMEVYGLRFHDEKLQPGVFIRSQKLSTFKPAVQAKVVETLNELGISVKPTLPTAKVCGKFDQLLQGIATLIDLKKQTDKVSGEVALIKSQKGIE</sequence>
<dbReference type="RefSeq" id="XP_046061342.1">
    <property type="nucleotide sequence ID" value="XM_046205393.1"/>
</dbReference>
<evidence type="ECO:0000313" key="11">
    <source>
        <dbReference type="EMBL" id="KAH3666138.1"/>
    </source>
</evidence>
<dbReference type="GO" id="GO:0006281">
    <property type="term" value="P:DNA repair"/>
    <property type="evidence" value="ECO:0007669"/>
    <property type="project" value="InterPro"/>
</dbReference>
<dbReference type="Gene3D" id="1.10.10.60">
    <property type="entry name" value="Homeodomain-like"/>
    <property type="match status" value="1"/>
</dbReference>
<comment type="similarity">
    <text evidence="2">Belongs to the SWC4 family.</text>
</comment>
<evidence type="ECO:0000256" key="3">
    <source>
        <dbReference type="ARBA" id="ARBA00019132"/>
    </source>
</evidence>
<feature type="domain" description="DAMP1 SANT/Myb-like" evidence="10">
    <location>
        <begin position="108"/>
        <end position="188"/>
    </location>
</feature>
<feature type="compositionally biased region" description="Low complexity" evidence="9">
    <location>
        <begin position="315"/>
        <end position="328"/>
    </location>
</feature>
<dbReference type="GO" id="GO:0006338">
    <property type="term" value="P:chromatin remodeling"/>
    <property type="evidence" value="ECO:0007669"/>
    <property type="project" value="InterPro"/>
</dbReference>
<comment type="caution">
    <text evidence="11">The sequence shown here is derived from an EMBL/GenBank/DDBJ whole genome shotgun (WGS) entry which is preliminary data.</text>
</comment>
<evidence type="ECO:0000256" key="2">
    <source>
        <dbReference type="ARBA" id="ARBA00006918"/>
    </source>
</evidence>
<comment type="function">
    <text evidence="8">Component of the SWR1 complex which mediates the ATP-dependent exchange of histone H2A for the H2A variant HZT1 leading to transcriptional regulation of selected genes by chromatin remodeling. Component of the NuA4 histone acetyltransferase complex which is involved in transcriptional activation of selected genes principally by acetylation of nucleosomal histone H4 and H2A. The NuA4 complex is also involved in DNA repair.</text>
</comment>
<dbReference type="GO" id="GO:0003714">
    <property type="term" value="F:transcription corepressor activity"/>
    <property type="evidence" value="ECO:0007669"/>
    <property type="project" value="TreeGrafter"/>
</dbReference>
<keyword evidence="12" id="KW-1185">Reference proteome</keyword>
<protein>
    <recommendedName>
        <fullName evidence="3">SWR1-complex protein 4</fullName>
    </recommendedName>
</protein>
<dbReference type="GO" id="GO:0000812">
    <property type="term" value="C:Swr1 complex"/>
    <property type="evidence" value="ECO:0007669"/>
    <property type="project" value="TreeGrafter"/>
</dbReference>
<name>A0A9P8T4N2_9ASCO</name>
<keyword evidence="4" id="KW-0156">Chromatin regulator</keyword>
<keyword evidence="7" id="KW-0539">Nucleus</keyword>
<evidence type="ECO:0000256" key="7">
    <source>
        <dbReference type="ARBA" id="ARBA00023242"/>
    </source>
</evidence>
<evidence type="ECO:0000256" key="5">
    <source>
        <dbReference type="ARBA" id="ARBA00023015"/>
    </source>
</evidence>
<dbReference type="AlphaFoldDB" id="A0A9P8T4N2"/>
<dbReference type="OrthoDB" id="19740at2759"/>
<feature type="region of interest" description="Disordered" evidence="9">
    <location>
        <begin position="292"/>
        <end position="337"/>
    </location>
</feature>
<proteinExistence type="inferred from homology"/>
<accession>A0A9P8T4N2</accession>
<keyword evidence="5" id="KW-0805">Transcription regulation</keyword>
<evidence type="ECO:0000256" key="1">
    <source>
        <dbReference type="ARBA" id="ARBA00004123"/>
    </source>
</evidence>
<dbReference type="EMBL" id="JAEUBE010000295">
    <property type="protein sequence ID" value="KAH3666138.1"/>
    <property type="molecule type" value="Genomic_DNA"/>
</dbReference>
<dbReference type="InterPro" id="IPR032563">
    <property type="entry name" value="DAMP1_SANT-like"/>
</dbReference>
<evidence type="ECO:0000256" key="8">
    <source>
        <dbReference type="ARBA" id="ARBA00025264"/>
    </source>
</evidence>
<evidence type="ECO:0000256" key="4">
    <source>
        <dbReference type="ARBA" id="ARBA00022853"/>
    </source>
</evidence>
<dbReference type="InterPro" id="IPR027109">
    <property type="entry name" value="Swc4/Dmap1"/>
</dbReference>
<organism evidence="11 12">
    <name type="scientific">Ogataea philodendri</name>
    <dbReference type="NCBI Taxonomy" id="1378263"/>
    <lineage>
        <taxon>Eukaryota</taxon>
        <taxon>Fungi</taxon>
        <taxon>Dikarya</taxon>
        <taxon>Ascomycota</taxon>
        <taxon>Saccharomycotina</taxon>
        <taxon>Pichiomycetes</taxon>
        <taxon>Pichiales</taxon>
        <taxon>Pichiaceae</taxon>
        <taxon>Ogataea</taxon>
    </lineage>
</organism>
<dbReference type="GeneID" id="70236292"/>
<keyword evidence="6" id="KW-0804">Transcription</keyword>
<dbReference type="GO" id="GO:0000122">
    <property type="term" value="P:negative regulation of transcription by RNA polymerase II"/>
    <property type="evidence" value="ECO:0007669"/>
    <property type="project" value="TreeGrafter"/>
</dbReference>
<dbReference type="Proteomes" id="UP000769157">
    <property type="component" value="Unassembled WGS sequence"/>
</dbReference>
<evidence type="ECO:0000313" key="12">
    <source>
        <dbReference type="Proteomes" id="UP000769157"/>
    </source>
</evidence>
<gene>
    <name evidence="11" type="ORF">OGAPHI_004327</name>
</gene>
<dbReference type="PANTHER" id="PTHR12855:SF10">
    <property type="entry name" value="DNA METHYLTRANSFERASE 1-ASSOCIATED PROTEIN 1"/>
    <property type="match status" value="1"/>
</dbReference>